<keyword evidence="4" id="KW-0479">Metal-binding</keyword>
<comment type="similarity">
    <text evidence="2 10">Belongs to the purine nucleoside phosphorylase YfiH/LACC1 family.</text>
</comment>
<keyword evidence="3" id="KW-0808">Transferase</keyword>
<comment type="catalytic activity">
    <reaction evidence="1">
        <text>inosine + phosphate = alpha-D-ribose 1-phosphate + hypoxanthine</text>
        <dbReference type="Rhea" id="RHEA:27646"/>
        <dbReference type="ChEBI" id="CHEBI:17368"/>
        <dbReference type="ChEBI" id="CHEBI:17596"/>
        <dbReference type="ChEBI" id="CHEBI:43474"/>
        <dbReference type="ChEBI" id="CHEBI:57720"/>
        <dbReference type="EC" id="2.4.2.1"/>
    </reaction>
    <physiologicalReaction direction="left-to-right" evidence="1">
        <dbReference type="Rhea" id="RHEA:27647"/>
    </physiologicalReaction>
</comment>
<evidence type="ECO:0000256" key="4">
    <source>
        <dbReference type="ARBA" id="ARBA00022723"/>
    </source>
</evidence>
<dbReference type="NCBIfam" id="TIGR00726">
    <property type="entry name" value="peptidoglycan editing factor PgeF"/>
    <property type="match status" value="1"/>
</dbReference>
<dbReference type="PANTHER" id="PTHR30616:SF2">
    <property type="entry name" value="PURINE NUCLEOSIDE PHOSPHORYLASE LACC1"/>
    <property type="match status" value="1"/>
</dbReference>
<dbReference type="Pfam" id="PF02578">
    <property type="entry name" value="Cu-oxidase_4"/>
    <property type="match status" value="1"/>
</dbReference>
<evidence type="ECO:0000256" key="5">
    <source>
        <dbReference type="ARBA" id="ARBA00022801"/>
    </source>
</evidence>
<sequence length="246" mass="26074">MSVNEWLQADWPAPATVRTLITTRAGGVSQGPWAGLNLGDHVGDDPVHVSANRARLRSHLPAEPVWLQQVHGTQVLDLARHTGGTPPEADASVAHAPGLVSVVMTADCLPVLLCDRAGTVVAAAHAGWRGLCNGVIEATVAAMQVARGEVLAWLGPAIGPDAFEVGAEVRAAFLERDASAASAFTPIGDDKYLADIYALARKRLGRLGVDAVYGGDFCTVIDRERFYSYRRDGTSGRMASLIWLEA</sequence>
<comment type="catalytic activity">
    <reaction evidence="7">
        <text>adenosine + H2O + H(+) = inosine + NH4(+)</text>
        <dbReference type="Rhea" id="RHEA:24408"/>
        <dbReference type="ChEBI" id="CHEBI:15377"/>
        <dbReference type="ChEBI" id="CHEBI:15378"/>
        <dbReference type="ChEBI" id="CHEBI:16335"/>
        <dbReference type="ChEBI" id="CHEBI:17596"/>
        <dbReference type="ChEBI" id="CHEBI:28938"/>
        <dbReference type="EC" id="3.5.4.4"/>
    </reaction>
    <physiologicalReaction direction="left-to-right" evidence="7">
        <dbReference type="Rhea" id="RHEA:24409"/>
    </physiologicalReaction>
</comment>
<dbReference type="SUPFAM" id="SSF64438">
    <property type="entry name" value="CNF1/YfiH-like putative cysteine hydrolases"/>
    <property type="match status" value="1"/>
</dbReference>
<dbReference type="InterPro" id="IPR011324">
    <property type="entry name" value="Cytotoxic_necrot_fac-like_cat"/>
</dbReference>
<evidence type="ECO:0000313" key="11">
    <source>
        <dbReference type="EMBL" id="CUA82779.1"/>
    </source>
</evidence>
<dbReference type="EMBL" id="CYHA01000002">
    <property type="protein sequence ID" value="CUA82779.1"/>
    <property type="molecule type" value="Genomic_DNA"/>
</dbReference>
<evidence type="ECO:0000313" key="12">
    <source>
        <dbReference type="Proteomes" id="UP000243535"/>
    </source>
</evidence>
<protein>
    <recommendedName>
        <fullName evidence="10">Purine nucleoside phosphorylase</fullName>
    </recommendedName>
</protein>
<evidence type="ECO:0000256" key="1">
    <source>
        <dbReference type="ARBA" id="ARBA00000553"/>
    </source>
</evidence>
<keyword evidence="6" id="KW-0862">Zinc</keyword>
<accession>A0A0K6GVZ3</accession>
<organism evidence="11 12">
    <name type="scientific">Gulbenkiania indica</name>
    <dbReference type="NCBI Taxonomy" id="375574"/>
    <lineage>
        <taxon>Bacteria</taxon>
        <taxon>Pseudomonadati</taxon>
        <taxon>Pseudomonadota</taxon>
        <taxon>Betaproteobacteria</taxon>
        <taxon>Neisseriales</taxon>
        <taxon>Chromobacteriaceae</taxon>
        <taxon>Gulbenkiania</taxon>
    </lineage>
</organism>
<reference evidence="12" key="1">
    <citation type="submission" date="2015-08" db="EMBL/GenBank/DDBJ databases">
        <authorList>
            <person name="Varghese N."/>
        </authorList>
    </citation>
    <scope>NUCLEOTIDE SEQUENCE [LARGE SCALE GENOMIC DNA]</scope>
    <source>
        <strain evidence="12">DSM 17901</strain>
    </source>
</reference>
<dbReference type="AlphaFoldDB" id="A0A0K6GVZ3"/>
<keyword evidence="12" id="KW-1185">Reference proteome</keyword>
<evidence type="ECO:0000256" key="10">
    <source>
        <dbReference type="RuleBase" id="RU361274"/>
    </source>
</evidence>
<keyword evidence="5" id="KW-0378">Hydrolase</keyword>
<evidence type="ECO:0000256" key="8">
    <source>
        <dbReference type="ARBA" id="ARBA00048968"/>
    </source>
</evidence>
<dbReference type="STRING" id="375574.GCA_001418035_01245"/>
<evidence type="ECO:0000256" key="2">
    <source>
        <dbReference type="ARBA" id="ARBA00007353"/>
    </source>
</evidence>
<dbReference type="GO" id="GO:0005507">
    <property type="term" value="F:copper ion binding"/>
    <property type="evidence" value="ECO:0007669"/>
    <property type="project" value="TreeGrafter"/>
</dbReference>
<evidence type="ECO:0000256" key="9">
    <source>
        <dbReference type="ARBA" id="ARBA00049893"/>
    </source>
</evidence>
<comment type="catalytic activity">
    <reaction evidence="9">
        <text>S-methyl-5'-thioadenosine + phosphate = 5-(methylsulfanyl)-alpha-D-ribose 1-phosphate + adenine</text>
        <dbReference type="Rhea" id="RHEA:11852"/>
        <dbReference type="ChEBI" id="CHEBI:16708"/>
        <dbReference type="ChEBI" id="CHEBI:17509"/>
        <dbReference type="ChEBI" id="CHEBI:43474"/>
        <dbReference type="ChEBI" id="CHEBI:58533"/>
        <dbReference type="EC" id="2.4.2.28"/>
    </reaction>
    <physiologicalReaction direction="left-to-right" evidence="9">
        <dbReference type="Rhea" id="RHEA:11853"/>
    </physiologicalReaction>
</comment>
<evidence type="ECO:0000256" key="6">
    <source>
        <dbReference type="ARBA" id="ARBA00022833"/>
    </source>
</evidence>
<dbReference type="OrthoDB" id="4279at2"/>
<proteinExistence type="inferred from homology"/>
<evidence type="ECO:0000256" key="3">
    <source>
        <dbReference type="ARBA" id="ARBA00022679"/>
    </source>
</evidence>
<dbReference type="GO" id="GO:0016787">
    <property type="term" value="F:hydrolase activity"/>
    <property type="evidence" value="ECO:0007669"/>
    <property type="project" value="UniProtKB-KW"/>
</dbReference>
<dbReference type="GO" id="GO:0017061">
    <property type="term" value="F:S-methyl-5-thioadenosine phosphorylase activity"/>
    <property type="evidence" value="ECO:0007669"/>
    <property type="project" value="UniProtKB-EC"/>
</dbReference>
<gene>
    <name evidence="11" type="ORF">Ga0061063_1454</name>
</gene>
<dbReference type="RefSeq" id="WP_055433727.1">
    <property type="nucleotide sequence ID" value="NZ_CYHA01000002.1"/>
</dbReference>
<dbReference type="PANTHER" id="PTHR30616">
    <property type="entry name" value="UNCHARACTERIZED PROTEIN YFIH"/>
    <property type="match status" value="1"/>
</dbReference>
<dbReference type="InterPro" id="IPR038371">
    <property type="entry name" value="Cu_polyphenol_OxRdtase_sf"/>
</dbReference>
<dbReference type="Proteomes" id="UP000243535">
    <property type="component" value="Unassembled WGS sequence"/>
</dbReference>
<name>A0A0K6GVZ3_9NEIS</name>
<evidence type="ECO:0000256" key="7">
    <source>
        <dbReference type="ARBA" id="ARBA00047989"/>
    </source>
</evidence>
<dbReference type="CDD" id="cd16833">
    <property type="entry name" value="YfiH"/>
    <property type="match status" value="1"/>
</dbReference>
<dbReference type="Gene3D" id="3.60.140.10">
    <property type="entry name" value="CNF1/YfiH-like putative cysteine hydrolases"/>
    <property type="match status" value="1"/>
</dbReference>
<dbReference type="InterPro" id="IPR003730">
    <property type="entry name" value="Cu_polyphenol_OxRdtase"/>
</dbReference>
<comment type="catalytic activity">
    <reaction evidence="8">
        <text>adenosine + phosphate = alpha-D-ribose 1-phosphate + adenine</text>
        <dbReference type="Rhea" id="RHEA:27642"/>
        <dbReference type="ChEBI" id="CHEBI:16335"/>
        <dbReference type="ChEBI" id="CHEBI:16708"/>
        <dbReference type="ChEBI" id="CHEBI:43474"/>
        <dbReference type="ChEBI" id="CHEBI:57720"/>
        <dbReference type="EC" id="2.4.2.1"/>
    </reaction>
    <physiologicalReaction direction="left-to-right" evidence="8">
        <dbReference type="Rhea" id="RHEA:27643"/>
    </physiologicalReaction>
</comment>